<evidence type="ECO:0000313" key="2">
    <source>
        <dbReference type="Proteomes" id="UP001561046"/>
    </source>
</evidence>
<gene>
    <name evidence="1" type="ORF">AB6724_11415</name>
</gene>
<accession>A0ABV3ZVT6</accession>
<evidence type="ECO:0000313" key="1">
    <source>
        <dbReference type="EMBL" id="MEX8193445.1"/>
    </source>
</evidence>
<reference evidence="1 2" key="1">
    <citation type="journal article" date="2013" name="Int. J. Syst. Evol. Microbiol.">
        <title>Comamonas guangdongensis sp. nov., isolated from subterranean forest sediment, and emended description of the genus Comamonas.</title>
        <authorList>
            <person name="Zhang J."/>
            <person name="Wang Y."/>
            <person name="Zhou S."/>
            <person name="Wu C."/>
            <person name="He J."/>
            <person name="Li F."/>
        </authorList>
    </citation>
    <scope>NUCLEOTIDE SEQUENCE [LARGE SCALE GENOMIC DNA]</scope>
    <source>
        <strain evidence="1 2">CCTCC AB2011133</strain>
    </source>
</reference>
<dbReference type="RefSeq" id="WP_369338643.1">
    <property type="nucleotide sequence ID" value="NZ_JBFYGN010000011.1"/>
</dbReference>
<dbReference type="EMBL" id="JBFYGN010000011">
    <property type="protein sequence ID" value="MEX8193445.1"/>
    <property type="molecule type" value="Genomic_DNA"/>
</dbReference>
<organism evidence="1 2">
    <name type="scientific">Comamonas guangdongensis</name>
    <dbReference type="NCBI Taxonomy" id="510515"/>
    <lineage>
        <taxon>Bacteria</taxon>
        <taxon>Pseudomonadati</taxon>
        <taxon>Pseudomonadota</taxon>
        <taxon>Betaproteobacteria</taxon>
        <taxon>Burkholderiales</taxon>
        <taxon>Comamonadaceae</taxon>
        <taxon>Comamonas</taxon>
    </lineage>
</organism>
<proteinExistence type="predicted"/>
<name>A0ABV3ZVT6_9BURK</name>
<comment type="caution">
    <text evidence="1">The sequence shown here is derived from an EMBL/GenBank/DDBJ whole genome shotgun (WGS) entry which is preliminary data.</text>
</comment>
<keyword evidence="2" id="KW-1185">Reference proteome</keyword>
<sequence length="82" mass="9097">MTDQTIQAAAHKIVYILVAEQGLRAGEGMTRQQLSEDLARHGISDSDQRAALSLAMHKGWLQKGPEDEVQLTEEGFDLDFTQ</sequence>
<dbReference type="Proteomes" id="UP001561046">
    <property type="component" value="Unassembled WGS sequence"/>
</dbReference>
<protein>
    <submittedName>
        <fullName evidence="1">Uncharacterized protein</fullName>
    </submittedName>
</protein>